<evidence type="ECO:0000256" key="10">
    <source>
        <dbReference type="ARBA" id="ARBA00022914"/>
    </source>
</evidence>
<evidence type="ECO:0000256" key="9">
    <source>
        <dbReference type="ARBA" id="ARBA00022723"/>
    </source>
</evidence>
<comment type="caution">
    <text evidence="16">The sequence shown here is derived from an EMBL/GenBank/DDBJ whole genome shotgun (WGS) entry which is preliminary data.</text>
</comment>
<evidence type="ECO:0000313" key="16">
    <source>
        <dbReference type="EMBL" id="MFC6281013.1"/>
    </source>
</evidence>
<comment type="similarity">
    <text evidence="2">Belongs to the MerT family.</text>
</comment>
<evidence type="ECO:0000256" key="12">
    <source>
        <dbReference type="ARBA" id="ARBA00023136"/>
    </source>
</evidence>
<evidence type="ECO:0000256" key="11">
    <source>
        <dbReference type="ARBA" id="ARBA00022989"/>
    </source>
</evidence>
<protein>
    <recommendedName>
        <fullName evidence="3">Mercuric transport protein MerT</fullName>
    </recommendedName>
    <alternativeName>
        <fullName evidence="13">Mercury ion transport protein</fullName>
    </alternativeName>
</protein>
<dbReference type="InterPro" id="IPR003457">
    <property type="entry name" value="Transprt_MerT"/>
</dbReference>
<evidence type="ECO:0000256" key="3">
    <source>
        <dbReference type="ARBA" id="ARBA00017053"/>
    </source>
</evidence>
<evidence type="ECO:0000256" key="6">
    <source>
        <dbReference type="ARBA" id="ARBA00022475"/>
    </source>
</evidence>
<evidence type="ECO:0000256" key="4">
    <source>
        <dbReference type="ARBA" id="ARBA00022448"/>
    </source>
</evidence>
<keyword evidence="7" id="KW-0997">Cell inner membrane</keyword>
<evidence type="ECO:0000256" key="8">
    <source>
        <dbReference type="ARBA" id="ARBA00022692"/>
    </source>
</evidence>
<evidence type="ECO:0000256" key="1">
    <source>
        <dbReference type="ARBA" id="ARBA00004429"/>
    </source>
</evidence>
<keyword evidence="4" id="KW-0813">Transport</keyword>
<accession>A0ABW1TUM9</accession>
<evidence type="ECO:0000256" key="15">
    <source>
        <dbReference type="SAM" id="Phobius"/>
    </source>
</evidence>
<dbReference type="EMBL" id="JBHSRS010000015">
    <property type="protein sequence ID" value="MFC6281013.1"/>
    <property type="molecule type" value="Genomic_DNA"/>
</dbReference>
<feature type="transmembrane region" description="Helical" evidence="15">
    <location>
        <begin position="21"/>
        <end position="53"/>
    </location>
</feature>
<evidence type="ECO:0000256" key="5">
    <source>
        <dbReference type="ARBA" id="ARBA00022466"/>
    </source>
</evidence>
<keyword evidence="17" id="KW-1185">Reference proteome</keyword>
<feature type="transmembrane region" description="Helical" evidence="15">
    <location>
        <begin position="102"/>
        <end position="124"/>
    </location>
</feature>
<evidence type="ECO:0000256" key="2">
    <source>
        <dbReference type="ARBA" id="ARBA00008224"/>
    </source>
</evidence>
<dbReference type="NCBIfam" id="NF010314">
    <property type="entry name" value="PRK13751.2"/>
    <property type="match status" value="1"/>
</dbReference>
<keyword evidence="5" id="KW-0475">Mercuric resistance</keyword>
<comment type="function">
    <text evidence="14">Involved in mercury resistance. Probably transfers a mercuric ion from the periplasmic Hg(2+)-binding protein MerP to the cytoplasmic mercuric reductase MerA.</text>
</comment>
<evidence type="ECO:0000256" key="13">
    <source>
        <dbReference type="ARBA" id="ARBA00030934"/>
    </source>
</evidence>
<keyword evidence="9" id="KW-0479">Metal-binding</keyword>
<name>A0ABW1TUM9_9BURK</name>
<organism evidence="16 17">
    <name type="scientific">Polaromonas aquatica</name>
    <dbReference type="NCBI Taxonomy" id="332657"/>
    <lineage>
        <taxon>Bacteria</taxon>
        <taxon>Pseudomonadati</taxon>
        <taxon>Pseudomonadota</taxon>
        <taxon>Betaproteobacteria</taxon>
        <taxon>Burkholderiales</taxon>
        <taxon>Comamonadaceae</taxon>
        <taxon>Polaromonas</taxon>
    </lineage>
</organism>
<keyword evidence="8 15" id="KW-0812">Transmembrane</keyword>
<keyword evidence="6" id="KW-1003">Cell membrane</keyword>
<feature type="transmembrane region" description="Helical" evidence="15">
    <location>
        <begin position="65"/>
        <end position="82"/>
    </location>
</feature>
<keyword evidence="10" id="KW-0476">Mercury</keyword>
<evidence type="ECO:0000256" key="14">
    <source>
        <dbReference type="ARBA" id="ARBA00045720"/>
    </source>
</evidence>
<keyword evidence="11 15" id="KW-1133">Transmembrane helix</keyword>
<evidence type="ECO:0000313" key="17">
    <source>
        <dbReference type="Proteomes" id="UP001596270"/>
    </source>
</evidence>
<dbReference type="Gene3D" id="1.10.287.910">
    <property type="entry name" value="bacterial mercury transporter, merf"/>
    <property type="match status" value="1"/>
</dbReference>
<dbReference type="Proteomes" id="UP001596270">
    <property type="component" value="Unassembled WGS sequence"/>
</dbReference>
<sequence>MKSRLATATEQLAPEQPDGTIILVTGGVAAFLASACCLGPLVLILLGFSGAWISSLALLEPYRPVFIGIALLALFLAGRRLYRPTKACTSGEVCALPRVRILYKVTFWTVVTLALVALAFPYVLPLFY</sequence>
<comment type="subcellular location">
    <subcellularLocation>
        <location evidence="1">Cell inner membrane</location>
        <topology evidence="1">Multi-pass membrane protein</topology>
    </subcellularLocation>
</comment>
<dbReference type="RefSeq" id="WP_371436051.1">
    <property type="nucleotide sequence ID" value="NZ_JBHSRS010000015.1"/>
</dbReference>
<reference evidence="17" key="1">
    <citation type="journal article" date="2019" name="Int. J. Syst. Evol. Microbiol.">
        <title>The Global Catalogue of Microorganisms (GCM) 10K type strain sequencing project: providing services to taxonomists for standard genome sequencing and annotation.</title>
        <authorList>
            <consortium name="The Broad Institute Genomics Platform"/>
            <consortium name="The Broad Institute Genome Sequencing Center for Infectious Disease"/>
            <person name="Wu L."/>
            <person name="Ma J."/>
        </authorList>
    </citation>
    <scope>NUCLEOTIDE SEQUENCE [LARGE SCALE GENOMIC DNA]</scope>
    <source>
        <strain evidence="17">CCUG 39402</strain>
    </source>
</reference>
<proteinExistence type="inferred from homology"/>
<dbReference type="Pfam" id="PF02411">
    <property type="entry name" value="MerT"/>
    <property type="match status" value="1"/>
</dbReference>
<keyword evidence="12 15" id="KW-0472">Membrane</keyword>
<evidence type="ECO:0000256" key="7">
    <source>
        <dbReference type="ARBA" id="ARBA00022519"/>
    </source>
</evidence>
<gene>
    <name evidence="16" type="primary">merT</name>
    <name evidence="16" type="ORF">ACFQND_07190</name>
</gene>